<dbReference type="PROSITE" id="PS52035">
    <property type="entry name" value="PEPTIDASE_M14"/>
    <property type="match status" value="1"/>
</dbReference>
<dbReference type="InterPro" id="IPR050753">
    <property type="entry name" value="Peptidase_M14_domain"/>
</dbReference>
<keyword evidence="6" id="KW-0378">Hydrolase</keyword>
<dbReference type="EMBL" id="BDRX01000088">
    <property type="protein sequence ID" value="GBF96908.1"/>
    <property type="molecule type" value="Genomic_DNA"/>
</dbReference>
<keyword evidence="2" id="KW-0325">Glycoprotein</keyword>
<feature type="domain" description="Peptidase M14" evidence="5">
    <location>
        <begin position="48"/>
        <end position="328"/>
    </location>
</feature>
<accession>A0A2V0PAM6</accession>
<dbReference type="GO" id="GO:0008270">
    <property type="term" value="F:zinc ion binding"/>
    <property type="evidence" value="ECO:0007669"/>
    <property type="project" value="InterPro"/>
</dbReference>
<dbReference type="InParanoid" id="A0A2V0PAM6"/>
<dbReference type="GO" id="GO:0004181">
    <property type="term" value="F:metallocarboxypeptidase activity"/>
    <property type="evidence" value="ECO:0007669"/>
    <property type="project" value="InterPro"/>
</dbReference>
<evidence type="ECO:0000256" key="2">
    <source>
        <dbReference type="ARBA" id="ARBA00023180"/>
    </source>
</evidence>
<dbReference type="PANTHER" id="PTHR11532">
    <property type="entry name" value="PROTEASE M14 CARBOXYPEPTIDASE"/>
    <property type="match status" value="1"/>
</dbReference>
<dbReference type="STRING" id="307507.A0A2V0PAM6"/>
<dbReference type="GO" id="GO:0006518">
    <property type="term" value="P:peptide metabolic process"/>
    <property type="evidence" value="ECO:0007669"/>
    <property type="project" value="TreeGrafter"/>
</dbReference>
<evidence type="ECO:0000256" key="4">
    <source>
        <dbReference type="SAM" id="SignalP"/>
    </source>
</evidence>
<dbReference type="InterPro" id="IPR000834">
    <property type="entry name" value="Peptidase_M14"/>
</dbReference>
<name>A0A2V0PAM6_9CHLO</name>
<dbReference type="GO" id="GO:0016485">
    <property type="term" value="P:protein processing"/>
    <property type="evidence" value="ECO:0007669"/>
    <property type="project" value="TreeGrafter"/>
</dbReference>
<evidence type="ECO:0000313" key="6">
    <source>
        <dbReference type="EMBL" id="GBF96908.1"/>
    </source>
</evidence>
<keyword evidence="6" id="KW-0645">Protease</keyword>
<organism evidence="6 7">
    <name type="scientific">Raphidocelis subcapitata</name>
    <dbReference type="NCBI Taxonomy" id="307507"/>
    <lineage>
        <taxon>Eukaryota</taxon>
        <taxon>Viridiplantae</taxon>
        <taxon>Chlorophyta</taxon>
        <taxon>core chlorophytes</taxon>
        <taxon>Chlorophyceae</taxon>
        <taxon>CS clade</taxon>
        <taxon>Sphaeropleales</taxon>
        <taxon>Selenastraceae</taxon>
        <taxon>Raphidocelis</taxon>
    </lineage>
</organism>
<dbReference type="Gene3D" id="2.60.40.1120">
    <property type="entry name" value="Carboxypeptidase-like, regulatory domain"/>
    <property type="match status" value="1"/>
</dbReference>
<dbReference type="Pfam" id="PF00246">
    <property type="entry name" value="Peptidase_M14"/>
    <property type="match status" value="1"/>
</dbReference>
<proteinExistence type="inferred from homology"/>
<gene>
    <name evidence="6" type="ORF">Rsub_09913</name>
</gene>
<comment type="similarity">
    <text evidence="1 3">Belongs to the peptidase M14 family.</text>
</comment>
<feature type="active site" description="Proton donor/acceptor" evidence="3">
    <location>
        <position position="298"/>
    </location>
</feature>
<keyword evidence="6" id="KW-0121">Carboxypeptidase</keyword>
<dbReference type="Gene3D" id="3.40.630.10">
    <property type="entry name" value="Zn peptidases"/>
    <property type="match status" value="1"/>
</dbReference>
<sequence>MAGARTRTARLALVALICAGSAALSAAQEVGSQQAPTGRRLSDQLLKTYLSNPQLSAWADEYVARCGAIARKFVVGRAGSGAEIVGVEISDRPGAAEPEPSFKYVANMHGDETSGRMLLPMLAEWLCANNGKDPRATRLVRDAHLFLVPTMNPDGFAARWRGNKNGVDLNRNFPDAFVNRNWDLRQPLPNSQPETAAVMAWSLAHNFAASANMHEGAVVTNYPFDSYSDPRQRSGPNAAPEDATFRFLSHTYANKHAFMARSQEFPGGITNGADWYEIHGGMQDWNYLAAGTMELTLELSQDKYPAASRLPALWEENRDALLALAATAALGGVRGNVTAGGAPVAATLYVKPPSGYPGKPVPFYADKDFGFYARPLPPGRHTIVASAPGFEPAEAELSVPSDGSGAVANIALKRARAAKRGGERPAAAAAAVAAATPLAVLAAVPARAVAVSAGA</sequence>
<evidence type="ECO:0000259" key="5">
    <source>
        <dbReference type="PROSITE" id="PS52035"/>
    </source>
</evidence>
<dbReference type="AlphaFoldDB" id="A0A2V0PAM6"/>
<dbReference type="FunCoup" id="A0A2V0PAM6">
    <property type="interactions" value="915"/>
</dbReference>
<protein>
    <submittedName>
        <fullName evidence="6">Carboxypeptidase D</fullName>
    </submittedName>
</protein>
<dbReference type="SMART" id="SM00631">
    <property type="entry name" value="Zn_pept"/>
    <property type="match status" value="1"/>
</dbReference>
<dbReference type="SUPFAM" id="SSF53187">
    <property type="entry name" value="Zn-dependent exopeptidases"/>
    <property type="match status" value="1"/>
</dbReference>
<feature type="chain" id="PRO_5015950659" evidence="4">
    <location>
        <begin position="28"/>
        <end position="455"/>
    </location>
</feature>
<dbReference type="SUPFAM" id="SSF49464">
    <property type="entry name" value="Carboxypeptidase regulatory domain-like"/>
    <property type="match status" value="1"/>
</dbReference>
<feature type="signal peptide" evidence="4">
    <location>
        <begin position="1"/>
        <end position="27"/>
    </location>
</feature>
<dbReference type="PANTHER" id="PTHR11532:SF57">
    <property type="entry name" value="CARBOXYPEPTIDASE D, B"/>
    <property type="match status" value="1"/>
</dbReference>
<evidence type="ECO:0000256" key="1">
    <source>
        <dbReference type="ARBA" id="ARBA00005988"/>
    </source>
</evidence>
<dbReference type="GO" id="GO:0005615">
    <property type="term" value="C:extracellular space"/>
    <property type="evidence" value="ECO:0007669"/>
    <property type="project" value="TreeGrafter"/>
</dbReference>
<keyword evidence="7" id="KW-1185">Reference proteome</keyword>
<keyword evidence="4" id="KW-0732">Signal</keyword>
<dbReference type="Proteomes" id="UP000247498">
    <property type="component" value="Unassembled WGS sequence"/>
</dbReference>
<dbReference type="InterPro" id="IPR008969">
    <property type="entry name" value="CarboxyPept-like_regulatory"/>
</dbReference>
<dbReference type="PRINTS" id="PR00765">
    <property type="entry name" value="CRBOXYPTASEA"/>
</dbReference>
<reference evidence="6 7" key="1">
    <citation type="journal article" date="2018" name="Sci. Rep.">
        <title>Raphidocelis subcapitata (=Pseudokirchneriella subcapitata) provides an insight into genome evolution and environmental adaptations in the Sphaeropleales.</title>
        <authorList>
            <person name="Suzuki S."/>
            <person name="Yamaguchi H."/>
            <person name="Nakajima N."/>
            <person name="Kawachi M."/>
        </authorList>
    </citation>
    <scope>NUCLEOTIDE SEQUENCE [LARGE SCALE GENOMIC DNA]</scope>
    <source>
        <strain evidence="6 7">NIES-35</strain>
    </source>
</reference>
<evidence type="ECO:0000256" key="3">
    <source>
        <dbReference type="PROSITE-ProRule" id="PRU01379"/>
    </source>
</evidence>
<evidence type="ECO:0000313" key="7">
    <source>
        <dbReference type="Proteomes" id="UP000247498"/>
    </source>
</evidence>
<dbReference type="OrthoDB" id="10249045at2759"/>
<comment type="caution">
    <text evidence="6">The sequence shown here is derived from an EMBL/GenBank/DDBJ whole genome shotgun (WGS) entry which is preliminary data.</text>
</comment>